<dbReference type="Proteomes" id="UP001634394">
    <property type="component" value="Unassembled WGS sequence"/>
</dbReference>
<evidence type="ECO:0000313" key="3">
    <source>
        <dbReference type="Proteomes" id="UP001634394"/>
    </source>
</evidence>
<organism evidence="2 3">
    <name type="scientific">Sinanodonta woodiana</name>
    <name type="common">Chinese pond mussel</name>
    <name type="synonym">Anodonta woodiana</name>
    <dbReference type="NCBI Taxonomy" id="1069815"/>
    <lineage>
        <taxon>Eukaryota</taxon>
        <taxon>Metazoa</taxon>
        <taxon>Spiralia</taxon>
        <taxon>Lophotrochozoa</taxon>
        <taxon>Mollusca</taxon>
        <taxon>Bivalvia</taxon>
        <taxon>Autobranchia</taxon>
        <taxon>Heteroconchia</taxon>
        <taxon>Palaeoheterodonta</taxon>
        <taxon>Unionida</taxon>
        <taxon>Unionoidea</taxon>
        <taxon>Unionidae</taxon>
        <taxon>Unioninae</taxon>
        <taxon>Sinanodonta</taxon>
    </lineage>
</organism>
<sequence>MSDLKIFSGIGNSYKVMSDKHFWFYEMQVRSQIEREFADKAERWLKNVSDKLYIMGRQNVDGINQIESALQMELSKTDERIRAAIVYSRAYEEAASSLLSESETADEKAIFSKYETSFKEMMKPYENFLDRVEEGRKVYQKSMIRLEKLVMEESEFWFKTMKLHKARDTAKINSDKYIKLLQANTNQVTNIDSLSKEYERVAMEIADKKVKSFVKCWSNCMSCFAENFTGETRNIFKQGEKLLSKVDSEMLIKQLSELNKQTYCIPKYQEYQGTLDVVKLLGYRPVVEKDDHADSKNEMNAANSFTLFEPFSSKEAVYGDEKKEEENNSLTHEHSSGARKLSQSVKAVVITKYTKMECLEMSVKPGTKVEVLTPPNSMGMVHVRILSRIAGRQKCGFIPSSCILLDLKEANIQN</sequence>
<protein>
    <submittedName>
        <fullName evidence="2">Uncharacterized protein</fullName>
    </submittedName>
</protein>
<feature type="compositionally biased region" description="Basic and acidic residues" evidence="1">
    <location>
        <begin position="318"/>
        <end position="336"/>
    </location>
</feature>
<comment type="caution">
    <text evidence="2">The sequence shown here is derived from an EMBL/GenBank/DDBJ whole genome shotgun (WGS) entry which is preliminary data.</text>
</comment>
<dbReference type="AlphaFoldDB" id="A0ABD3WX16"/>
<evidence type="ECO:0000256" key="1">
    <source>
        <dbReference type="SAM" id="MobiDB-lite"/>
    </source>
</evidence>
<name>A0ABD3WX16_SINWO</name>
<feature type="region of interest" description="Disordered" evidence="1">
    <location>
        <begin position="318"/>
        <end position="338"/>
    </location>
</feature>
<proteinExistence type="predicted"/>
<gene>
    <name evidence="2" type="ORF">ACJMK2_035058</name>
</gene>
<keyword evidence="3" id="KW-1185">Reference proteome</keyword>
<dbReference type="EMBL" id="JBJQND010000005">
    <property type="protein sequence ID" value="KAL3877328.1"/>
    <property type="molecule type" value="Genomic_DNA"/>
</dbReference>
<reference evidence="2 3" key="1">
    <citation type="submission" date="2024-11" db="EMBL/GenBank/DDBJ databases">
        <title>Chromosome-level genome assembly of the freshwater bivalve Anodonta woodiana.</title>
        <authorList>
            <person name="Chen X."/>
        </authorList>
    </citation>
    <scope>NUCLEOTIDE SEQUENCE [LARGE SCALE GENOMIC DNA]</scope>
    <source>
        <strain evidence="2">MN2024</strain>
        <tissue evidence="2">Gills</tissue>
    </source>
</reference>
<evidence type="ECO:0000313" key="2">
    <source>
        <dbReference type="EMBL" id="KAL3877328.1"/>
    </source>
</evidence>
<accession>A0ABD3WX16</accession>